<evidence type="ECO:0000256" key="1">
    <source>
        <dbReference type="SAM" id="Phobius"/>
    </source>
</evidence>
<keyword evidence="1" id="KW-0812">Transmembrane</keyword>
<protein>
    <recommendedName>
        <fullName evidence="4">AIG1-type G domain-containing protein</fullName>
    </recommendedName>
</protein>
<name>A0A8C1QS68_CYPCA</name>
<keyword evidence="1" id="KW-0472">Membrane</keyword>
<dbReference type="Gene3D" id="3.40.50.300">
    <property type="entry name" value="P-loop containing nucleotide triphosphate hydrolases"/>
    <property type="match status" value="1"/>
</dbReference>
<feature type="transmembrane region" description="Helical" evidence="1">
    <location>
        <begin position="12"/>
        <end position="34"/>
    </location>
</feature>
<dbReference type="AlphaFoldDB" id="A0A8C1QS68"/>
<dbReference type="Proteomes" id="UP000694427">
    <property type="component" value="Unplaced"/>
</dbReference>
<keyword evidence="1" id="KW-1133">Transmembrane helix</keyword>
<keyword evidence="3" id="KW-1185">Reference proteome</keyword>
<organism evidence="2 3">
    <name type="scientific">Cyprinus carpio</name>
    <name type="common">Common carp</name>
    <dbReference type="NCBI Taxonomy" id="7962"/>
    <lineage>
        <taxon>Eukaryota</taxon>
        <taxon>Metazoa</taxon>
        <taxon>Chordata</taxon>
        <taxon>Craniata</taxon>
        <taxon>Vertebrata</taxon>
        <taxon>Euteleostomi</taxon>
        <taxon>Actinopterygii</taxon>
        <taxon>Neopterygii</taxon>
        <taxon>Teleostei</taxon>
        <taxon>Ostariophysi</taxon>
        <taxon>Cypriniformes</taxon>
        <taxon>Cyprinidae</taxon>
        <taxon>Cyprininae</taxon>
        <taxon>Cyprinus</taxon>
    </lineage>
</organism>
<dbReference type="Ensembl" id="ENSCCRT00010066614.1">
    <property type="protein sequence ID" value="ENSCCRP00010060743.1"/>
    <property type="gene ID" value="ENSCCRG00010025775.1"/>
</dbReference>
<proteinExistence type="predicted"/>
<evidence type="ECO:0008006" key="4">
    <source>
        <dbReference type="Google" id="ProtNLM"/>
    </source>
</evidence>
<sequence length="55" mass="5658">MLTSMCLSIHPSIMSISLSVLFIVSDLNIVVLGLTGAGKSASGNTMLGGDRTAFE</sequence>
<reference evidence="2" key="1">
    <citation type="submission" date="2025-08" db="UniProtKB">
        <authorList>
            <consortium name="Ensembl"/>
        </authorList>
    </citation>
    <scope>IDENTIFICATION</scope>
</reference>
<evidence type="ECO:0000313" key="3">
    <source>
        <dbReference type="Proteomes" id="UP000694427"/>
    </source>
</evidence>
<dbReference type="InterPro" id="IPR027417">
    <property type="entry name" value="P-loop_NTPase"/>
</dbReference>
<reference evidence="2" key="2">
    <citation type="submission" date="2025-09" db="UniProtKB">
        <authorList>
            <consortium name="Ensembl"/>
        </authorList>
    </citation>
    <scope>IDENTIFICATION</scope>
</reference>
<accession>A0A8C1QS68</accession>
<evidence type="ECO:0000313" key="2">
    <source>
        <dbReference type="Ensembl" id="ENSCCRP00010060743.1"/>
    </source>
</evidence>
<dbReference type="SUPFAM" id="SSF52540">
    <property type="entry name" value="P-loop containing nucleoside triphosphate hydrolases"/>
    <property type="match status" value="1"/>
</dbReference>